<dbReference type="HAMAP" id="MF_00678">
    <property type="entry name" value="UPF0262"/>
    <property type="match status" value="1"/>
</dbReference>
<gene>
    <name evidence="2" type="ORF">CCGE525_18435</name>
</gene>
<organism evidence="2 3">
    <name type="scientific">Rhizobium jaguaris</name>
    <dbReference type="NCBI Taxonomy" id="1312183"/>
    <lineage>
        <taxon>Bacteria</taxon>
        <taxon>Pseudomonadati</taxon>
        <taxon>Pseudomonadota</taxon>
        <taxon>Alphaproteobacteria</taxon>
        <taxon>Hyphomicrobiales</taxon>
        <taxon>Rhizobiaceae</taxon>
        <taxon>Rhizobium/Agrobacterium group</taxon>
        <taxon>Rhizobium</taxon>
    </lineage>
</organism>
<accession>A0A387FPR9</accession>
<dbReference type="EMBL" id="CP032694">
    <property type="protein sequence ID" value="AYG60569.1"/>
    <property type="molecule type" value="Genomic_DNA"/>
</dbReference>
<proteinExistence type="inferred from homology"/>
<reference evidence="2 3" key="1">
    <citation type="submission" date="2018-10" db="EMBL/GenBank/DDBJ databases">
        <title>Rhizobium etli, R. leguminosarum and a new Rhizobium genospecies from Phaseolus dumosus.</title>
        <authorList>
            <person name="Ramirez-Puebla S.T."/>
            <person name="Rogel-Hernandez M.A."/>
            <person name="Guerrero G."/>
            <person name="Ormeno-Orrillo E."/>
            <person name="Martinez-Romero J.C."/>
            <person name="Negrete-Yankelevich S."/>
            <person name="Martinez-Romero E."/>
        </authorList>
    </citation>
    <scope>NUCLEOTIDE SEQUENCE [LARGE SCALE GENOMIC DNA]</scope>
    <source>
        <strain evidence="2 3">CCGE525</strain>
    </source>
</reference>
<evidence type="ECO:0000256" key="1">
    <source>
        <dbReference type="HAMAP-Rule" id="MF_00678"/>
    </source>
</evidence>
<dbReference type="Pfam" id="PF06793">
    <property type="entry name" value="UPF0262"/>
    <property type="match status" value="1"/>
</dbReference>
<dbReference type="RefSeq" id="WP_120705543.1">
    <property type="nucleotide sequence ID" value="NZ_CP032694.1"/>
</dbReference>
<dbReference type="PIRSF" id="PIRSF032146">
    <property type="entry name" value="UCP032146"/>
    <property type="match status" value="1"/>
</dbReference>
<evidence type="ECO:0000313" key="2">
    <source>
        <dbReference type="EMBL" id="AYG60569.1"/>
    </source>
</evidence>
<keyword evidence="3" id="KW-1185">Reference proteome</keyword>
<dbReference type="AlphaFoldDB" id="A0A387FPR9"/>
<name>A0A387FPR9_9HYPH</name>
<protein>
    <recommendedName>
        <fullName evidence="1">UPF0262 protein CCGE525_18435</fullName>
    </recommendedName>
</protein>
<dbReference type="InterPro" id="IPR008321">
    <property type="entry name" value="UCP032146"/>
</dbReference>
<sequence length="157" mass="17895">MTDGVFRLSDVVLDDTIGRSTPDVEHERAVAIFDLIEENSFEPVGHDGGPYQLNLSLVDQKLVFDIRTEQGAVVATHILSLTPFRRIVKDYFMICESYYEAIRSATPSRIEAIDMGRRGIHNEGSRTLMERLKGKIIVDFDTARRLFTLVCVLYWRG</sequence>
<evidence type="ECO:0000313" key="3">
    <source>
        <dbReference type="Proteomes" id="UP000282195"/>
    </source>
</evidence>
<dbReference type="NCBIfam" id="NF002769">
    <property type="entry name" value="PRK02853.1"/>
    <property type="match status" value="1"/>
</dbReference>
<dbReference type="OrthoDB" id="9798434at2"/>
<dbReference type="Proteomes" id="UP000282195">
    <property type="component" value="Chromosome"/>
</dbReference>
<dbReference type="KEGG" id="rjg:CCGE525_18435"/>
<comment type="similarity">
    <text evidence="1">Belongs to the UPF0262 family.</text>
</comment>